<dbReference type="RefSeq" id="WP_375352592.1">
    <property type="nucleotide sequence ID" value="NZ_JBHHMI010000001.1"/>
</dbReference>
<name>A0ABV5AMZ9_9BACL</name>
<dbReference type="Proteomes" id="UP001580346">
    <property type="component" value="Unassembled WGS sequence"/>
</dbReference>
<dbReference type="EMBL" id="JBHHMI010000001">
    <property type="protein sequence ID" value="MFB5265330.1"/>
    <property type="molecule type" value="Genomic_DNA"/>
</dbReference>
<evidence type="ECO:0000313" key="1">
    <source>
        <dbReference type="EMBL" id="MFB5265330.1"/>
    </source>
</evidence>
<organism evidence="1 2">
    <name type="scientific">Paenibacillus enshidis</name>
    <dbReference type="NCBI Taxonomy" id="1458439"/>
    <lineage>
        <taxon>Bacteria</taxon>
        <taxon>Bacillati</taxon>
        <taxon>Bacillota</taxon>
        <taxon>Bacilli</taxon>
        <taxon>Bacillales</taxon>
        <taxon>Paenibacillaceae</taxon>
        <taxon>Paenibacillus</taxon>
    </lineage>
</organism>
<proteinExistence type="predicted"/>
<accession>A0ABV5AMZ9</accession>
<sequence>MVTEMVSNIDYRVAKMPKEQRTQEIMHTIQTEDLNLISSPAL</sequence>
<evidence type="ECO:0000313" key="2">
    <source>
        <dbReference type="Proteomes" id="UP001580346"/>
    </source>
</evidence>
<comment type="caution">
    <text evidence="1">The sequence shown here is derived from an EMBL/GenBank/DDBJ whole genome shotgun (WGS) entry which is preliminary data.</text>
</comment>
<protein>
    <submittedName>
        <fullName evidence="1">Uncharacterized protein</fullName>
    </submittedName>
</protein>
<reference evidence="1 2" key="1">
    <citation type="submission" date="2024-09" db="EMBL/GenBank/DDBJ databases">
        <title>Paenibacillus zeirhizospherea sp. nov., isolated from surface of the maize (Zea mays) roots in a horticulture field, Hungary.</title>
        <authorList>
            <person name="Marton D."/>
            <person name="Farkas M."/>
            <person name="Bedics A."/>
            <person name="Toth E."/>
            <person name="Tancsics A."/>
            <person name="Boka K."/>
            <person name="Maroti G."/>
            <person name="Kriszt B."/>
            <person name="Cserhati M."/>
        </authorList>
    </citation>
    <scope>NUCLEOTIDE SEQUENCE [LARGE SCALE GENOMIC DNA]</scope>
    <source>
        <strain evidence="1 2">KCTC 33519</strain>
    </source>
</reference>
<keyword evidence="2" id="KW-1185">Reference proteome</keyword>
<gene>
    <name evidence="1" type="ORF">ACE41H_00810</name>
</gene>